<keyword evidence="5" id="KW-1185">Reference proteome</keyword>
<dbReference type="InterPro" id="IPR032675">
    <property type="entry name" value="LRR_dom_sf"/>
</dbReference>
<protein>
    <submittedName>
        <fullName evidence="4">Uncharacterized protein</fullName>
    </submittedName>
</protein>
<accession>A0ABP0GC06</accession>
<gene>
    <name evidence="4" type="ORF">CVLEPA_LOCUS21351</name>
</gene>
<evidence type="ECO:0000256" key="1">
    <source>
        <dbReference type="ARBA" id="ARBA00022614"/>
    </source>
</evidence>
<evidence type="ECO:0000313" key="5">
    <source>
        <dbReference type="Proteomes" id="UP001642483"/>
    </source>
</evidence>
<dbReference type="SUPFAM" id="SSF52058">
    <property type="entry name" value="L domain-like"/>
    <property type="match status" value="1"/>
</dbReference>
<dbReference type="InterPro" id="IPR003591">
    <property type="entry name" value="Leu-rich_rpt_typical-subtyp"/>
</dbReference>
<organism evidence="4 5">
    <name type="scientific">Clavelina lepadiformis</name>
    <name type="common">Light-bulb sea squirt</name>
    <name type="synonym">Ascidia lepadiformis</name>
    <dbReference type="NCBI Taxonomy" id="159417"/>
    <lineage>
        <taxon>Eukaryota</taxon>
        <taxon>Metazoa</taxon>
        <taxon>Chordata</taxon>
        <taxon>Tunicata</taxon>
        <taxon>Ascidiacea</taxon>
        <taxon>Aplousobranchia</taxon>
        <taxon>Clavelinidae</taxon>
        <taxon>Clavelina</taxon>
    </lineage>
</organism>
<dbReference type="InterPro" id="IPR050333">
    <property type="entry name" value="SLRP"/>
</dbReference>
<dbReference type="SMART" id="SM00369">
    <property type="entry name" value="LRR_TYP"/>
    <property type="match status" value="6"/>
</dbReference>
<dbReference type="InterPro" id="IPR001611">
    <property type="entry name" value="Leu-rich_rpt"/>
</dbReference>
<dbReference type="PANTHER" id="PTHR45712:SF26">
    <property type="entry name" value="LRRNT DOMAIN-CONTAINING PROTEIN"/>
    <property type="match status" value="1"/>
</dbReference>
<keyword evidence="1" id="KW-0433">Leucine-rich repeat</keyword>
<dbReference type="PANTHER" id="PTHR45712">
    <property type="entry name" value="AGAP008170-PA"/>
    <property type="match status" value="1"/>
</dbReference>
<dbReference type="Gene3D" id="3.80.10.10">
    <property type="entry name" value="Ribonuclease Inhibitor"/>
    <property type="match status" value="2"/>
</dbReference>
<dbReference type="EMBL" id="CAWYQH010000108">
    <property type="protein sequence ID" value="CAK8689332.1"/>
    <property type="molecule type" value="Genomic_DNA"/>
</dbReference>
<evidence type="ECO:0000256" key="3">
    <source>
        <dbReference type="SAM" id="SignalP"/>
    </source>
</evidence>
<dbReference type="PRINTS" id="PR00019">
    <property type="entry name" value="LEURICHRPT"/>
</dbReference>
<dbReference type="Pfam" id="PF13855">
    <property type="entry name" value="LRR_8"/>
    <property type="match status" value="3"/>
</dbReference>
<feature type="chain" id="PRO_5045037615" evidence="3">
    <location>
        <begin position="33"/>
        <end position="441"/>
    </location>
</feature>
<dbReference type="Proteomes" id="UP001642483">
    <property type="component" value="Unassembled WGS sequence"/>
</dbReference>
<name>A0ABP0GC06_CLALP</name>
<comment type="caution">
    <text evidence="4">The sequence shown here is derived from an EMBL/GenBank/DDBJ whole genome shotgun (WGS) entry which is preliminary data.</text>
</comment>
<evidence type="ECO:0000313" key="4">
    <source>
        <dbReference type="EMBL" id="CAK8689332.1"/>
    </source>
</evidence>
<keyword evidence="2" id="KW-0677">Repeat</keyword>
<evidence type="ECO:0000256" key="2">
    <source>
        <dbReference type="ARBA" id="ARBA00022737"/>
    </source>
</evidence>
<sequence length="441" mass="49830">MDSTGRSKLKLSVVACLYVIIVLYSSVEQVSCGAERILTQVRPRIVENHSRSKHDENPVQKSVQRCPRRCLCYFNVAYCASKQLTILPAKFPPGIKYLHLSKNKLKIIPRDKLGMYPSLNTIDLSDNFISQDGVKRRSFANLALLKRLHLNGNKFTHFPSSLPPSVVELKLDNNSISVIQSESTQPLGNVTSMDLSRNKLTNAGIRNSAFLAFRSLVNLDLSFNKFESFPKDLSSSIEDIRLNNNRIKYVTTGVFRFPAKIHHLNMRGNKLKETSFSYQSWANMDKLIFLDLSENNLLFVPGVLPRSLSILLLESNNIENILEWSFSSVPKITQIRLSFNNIRHIDPAAFASLQNLQYLDLAHNQLLHYPSNMPINLQAVFVEFNAISNVHGDAFCPAYAQTTFQRSKLNMIVLIGNPVNRRSLFSAASYCLSSAEVLVFD</sequence>
<keyword evidence="3" id="KW-0732">Signal</keyword>
<feature type="signal peptide" evidence="3">
    <location>
        <begin position="1"/>
        <end position="32"/>
    </location>
</feature>
<proteinExistence type="predicted"/>
<reference evidence="4 5" key="1">
    <citation type="submission" date="2024-02" db="EMBL/GenBank/DDBJ databases">
        <authorList>
            <person name="Daric V."/>
            <person name="Darras S."/>
        </authorList>
    </citation>
    <scope>NUCLEOTIDE SEQUENCE [LARGE SCALE GENOMIC DNA]</scope>
</reference>